<sequence length="1262" mass="141320">MDNEDSGPSDPKFLHIPYDKRWNYLKETIIRLYTEEEEKLERLVERMKAEYSFDAQPSAYKYRFKKWDVKKSISSHVKTQVIKVQSKRKRDDASTSDITIIQGGRHKPLDKKRLKRWIDDSLRQRRLPELAGGVFLRWNLPYKALVANTIQPGDPSSPLGLLSSSSSPVNIMVNSPENSSITPTQTFGPSPTTQLVRKQARLDRTDLFIQGRHQDLLLKLDQDERKVVASWLHDFWIHSFMTAKYWGRGPQSWTPGLIAARTFGTVELESRQLLASEHLSPDVSASTIEPPSQLCRWSIHYSDNMTYDAIPSPPPEDHGEQDIEDESTWTQWNNSDSYCTSADIMRSAFASENSFSRILEDELPLSTSSIVAAVGRSQDEIEAESWAFAIMARNLDALDMAEPPEGLQHLYPFHLAAAYLDGAGKCCLILNQLIEEVDECLPLAQNYRNNLGHTVLDSLMISILRSHTSITPGEVCEDFQNHNRFPGEEVDICGRWDADSRCIRQLYASGKPSVPIEWKHAYCHTSVQAVCHSIIALFARDLSPDIDIHSGLFSKRCHCCGLDLKLLPLHTLVLVAFYLSDRGTPNETLFGAIATLNCMLALGADLEMTANISAPALLGTDTGERCTHRSVTPSEFALLVPDGIIESWPHERRFGWRTFVAVLNYASSQLDSDAESDGLDIGSWNRRRQEMKRRVGVLWASCQTEFLTYRRLETSDPWLSERFDMRQLKDGIDAGLGPTNVPLYKGGLMSEFTGGGWFDDSANVFIPTAQEMLLSILKRHQMLVPGAVPGSRAASLTLESPRKLRSCDYDNALDEPYHRKRNAPLMERSPCGLDLSIQGQSELLQCIAECTTNQSRGAPRLWELAHQILAESGIIMPNLLDSFAETIHKWLPIVDLDRLRQETESASETWAGSSTPALILAIRLITLQPCSHRDHAGNTRFYNTMKLVTAAAQPDMVLVQAKAILALYECSHGLSQQAYLTLSSTVAMASFLGCSEQDPEAWLKYGIALITLDRVIFLSAVDIFLEPLMCPETSIICKRVQAQLIPRTSPVFPNLEPTTRKLQLMGQTAMASGRALQYVCFSRKGYGAAADYYSIETELYQVVQDLLTRNENHPWFHCDAITMATASLLALHQERVRQTGWLPGTKDSMALQTSQRISWDTCKVAVDTVVRVDVAKLSLIGLLCILRAAVDIAIGPNRELDEEIAKELPSTLRRFGERWAVGGQFMAQIESVLRGEEKISPAFNRGAADTSHQGFGANHSLL</sequence>
<evidence type="ECO:0000313" key="1">
    <source>
        <dbReference type="EMBL" id="KAJ3535429.1"/>
    </source>
</evidence>
<name>A0ACC1SAB9_9HYPO</name>
<dbReference type="Proteomes" id="UP001148629">
    <property type="component" value="Unassembled WGS sequence"/>
</dbReference>
<accession>A0ACC1SAB9</accession>
<protein>
    <submittedName>
        <fullName evidence="1">Uncharacterized protein</fullName>
    </submittedName>
</protein>
<reference evidence="1" key="1">
    <citation type="submission" date="2022-08" db="EMBL/GenBank/DDBJ databases">
        <title>Genome Sequence of Fusarium decemcellulare.</title>
        <authorList>
            <person name="Buettner E."/>
        </authorList>
    </citation>
    <scope>NUCLEOTIDE SEQUENCE</scope>
    <source>
        <strain evidence="1">Babe19</strain>
    </source>
</reference>
<proteinExistence type="predicted"/>
<organism evidence="1 2">
    <name type="scientific">Fusarium decemcellulare</name>
    <dbReference type="NCBI Taxonomy" id="57161"/>
    <lineage>
        <taxon>Eukaryota</taxon>
        <taxon>Fungi</taxon>
        <taxon>Dikarya</taxon>
        <taxon>Ascomycota</taxon>
        <taxon>Pezizomycotina</taxon>
        <taxon>Sordariomycetes</taxon>
        <taxon>Hypocreomycetidae</taxon>
        <taxon>Hypocreales</taxon>
        <taxon>Nectriaceae</taxon>
        <taxon>Fusarium</taxon>
        <taxon>Fusarium decemcellulare species complex</taxon>
    </lineage>
</organism>
<evidence type="ECO:0000313" key="2">
    <source>
        <dbReference type="Proteomes" id="UP001148629"/>
    </source>
</evidence>
<dbReference type="EMBL" id="JANRMS010000712">
    <property type="protein sequence ID" value="KAJ3535429.1"/>
    <property type="molecule type" value="Genomic_DNA"/>
</dbReference>
<keyword evidence="2" id="KW-1185">Reference proteome</keyword>
<comment type="caution">
    <text evidence="1">The sequence shown here is derived from an EMBL/GenBank/DDBJ whole genome shotgun (WGS) entry which is preliminary data.</text>
</comment>
<gene>
    <name evidence="1" type="ORF">NM208_g7137</name>
</gene>